<dbReference type="ESTHER" id="9bact-a1zdb7">
    <property type="family name" value="Acetyl-esterase_deacetylase"/>
</dbReference>
<evidence type="ECO:0000256" key="1">
    <source>
        <dbReference type="PIRSR" id="PIRSR639069-1"/>
    </source>
</evidence>
<sequence>MKHLLIVWWVSMAIFGATQPGYCQKKKKKKKKKSLTAKVIVLKGNGTFKLGKPLKFSCQIKNNTYAPVRAVVYCNIAVLQPRHHLKTKTRHVLVPARKTIEVNFQYFASSPNFYLASCSLKNYTGWLSHAYMVLGYAINKQRSPLNKQVDFKKFWKTSLWRLRQVHPHFKVTKRKQLCTPQYNVYLVEMKSMGHVTVRGWYRVPTKGTKHPVILQLPSLGGSFFNVQSLKKRPLHGIPLDFAVLSLNIRGHGNSKDEINPQGNYFKFFTHLLKDPYKYVYRGAVMDCIRALDFLATRPELDHSRVAVEGASQGGALSLMTAALDKRVKLCAPDVPFLSDIPRLLKIVSNFRDEVKRYIKATPGMTWKKSRKNFSYFDTKNFAPYIKVPVLMSVGLQDLTCPPITCFATYNHIKAPKSYYVYPYGRHGGGGEVHRRRKFYWIRRQFGMLR</sequence>
<evidence type="ECO:0000259" key="2">
    <source>
        <dbReference type="Pfam" id="PF05448"/>
    </source>
</evidence>
<dbReference type="InterPro" id="IPR029058">
    <property type="entry name" value="AB_hydrolase_fold"/>
</dbReference>
<dbReference type="AlphaFoldDB" id="A1ZDB7"/>
<dbReference type="GO" id="GO:0005976">
    <property type="term" value="P:polysaccharide metabolic process"/>
    <property type="evidence" value="ECO:0007669"/>
    <property type="project" value="TreeGrafter"/>
</dbReference>
<dbReference type="Pfam" id="PF05448">
    <property type="entry name" value="AXE1"/>
    <property type="match status" value="1"/>
</dbReference>
<dbReference type="Gene3D" id="3.40.50.1820">
    <property type="entry name" value="alpha/beta hydrolase"/>
    <property type="match status" value="1"/>
</dbReference>
<reference evidence="3 4" key="1">
    <citation type="submission" date="2007-01" db="EMBL/GenBank/DDBJ databases">
        <authorList>
            <person name="Haygood M."/>
            <person name="Podell S."/>
            <person name="Anderson C."/>
            <person name="Hopkinson B."/>
            <person name="Roe K."/>
            <person name="Barbeau K."/>
            <person name="Gaasterland T."/>
            <person name="Ferriera S."/>
            <person name="Johnson J."/>
            <person name="Kravitz S."/>
            <person name="Beeson K."/>
            <person name="Sutton G."/>
            <person name="Rogers Y.-H."/>
            <person name="Friedman R."/>
            <person name="Frazier M."/>
            <person name="Venter J.C."/>
        </authorList>
    </citation>
    <scope>NUCLEOTIDE SEQUENCE [LARGE SCALE GENOMIC DNA]</scope>
    <source>
        <strain evidence="3 4">ATCC 23134</strain>
    </source>
</reference>
<organism evidence="3 4">
    <name type="scientific">Microscilla marina ATCC 23134</name>
    <dbReference type="NCBI Taxonomy" id="313606"/>
    <lineage>
        <taxon>Bacteria</taxon>
        <taxon>Pseudomonadati</taxon>
        <taxon>Bacteroidota</taxon>
        <taxon>Cytophagia</taxon>
        <taxon>Cytophagales</taxon>
        <taxon>Microscillaceae</taxon>
        <taxon>Microscilla</taxon>
    </lineage>
</organism>
<feature type="active site" description="Charge relay system" evidence="1">
    <location>
        <position position="426"/>
    </location>
</feature>
<feature type="active site" description="Nucleophile" evidence="1">
    <location>
        <position position="311"/>
    </location>
</feature>
<dbReference type="PANTHER" id="PTHR40111:SF1">
    <property type="entry name" value="CEPHALOSPORIN-C DEACETYLASE"/>
    <property type="match status" value="1"/>
</dbReference>
<evidence type="ECO:0000313" key="3">
    <source>
        <dbReference type="EMBL" id="EAY31656.1"/>
    </source>
</evidence>
<dbReference type="PANTHER" id="PTHR40111">
    <property type="entry name" value="CEPHALOSPORIN-C DEACETYLASE"/>
    <property type="match status" value="1"/>
</dbReference>
<dbReference type="GO" id="GO:0052689">
    <property type="term" value="F:carboxylic ester hydrolase activity"/>
    <property type="evidence" value="ECO:0007669"/>
    <property type="project" value="TreeGrafter"/>
</dbReference>
<dbReference type="InterPro" id="IPR039069">
    <property type="entry name" value="CE7"/>
</dbReference>
<dbReference type="EMBL" id="AAWS01000002">
    <property type="protein sequence ID" value="EAY31656.1"/>
    <property type="molecule type" value="Genomic_DNA"/>
</dbReference>
<accession>A1ZDB7</accession>
<gene>
    <name evidence="3" type="ORF">M23134_05162</name>
</gene>
<evidence type="ECO:0000313" key="4">
    <source>
        <dbReference type="Proteomes" id="UP000004095"/>
    </source>
</evidence>
<keyword evidence="4" id="KW-1185">Reference proteome</keyword>
<name>A1ZDB7_MICM2</name>
<dbReference type="eggNOG" id="COG3458">
    <property type="taxonomic scope" value="Bacteria"/>
</dbReference>
<protein>
    <submittedName>
        <fullName evidence="3">Acetylxylan esterase</fullName>
    </submittedName>
</protein>
<dbReference type="OrthoDB" id="3668964at2"/>
<comment type="caution">
    <text evidence="3">The sequence shown here is derived from an EMBL/GenBank/DDBJ whole genome shotgun (WGS) entry which is preliminary data.</text>
</comment>
<feature type="active site" description="Charge relay system" evidence="1">
    <location>
        <position position="397"/>
    </location>
</feature>
<feature type="domain" description="Acetyl xylan esterase" evidence="2">
    <location>
        <begin position="140"/>
        <end position="442"/>
    </location>
</feature>
<dbReference type="RefSeq" id="WP_002693429.1">
    <property type="nucleotide sequence ID" value="NZ_AAWS01000002.1"/>
</dbReference>
<dbReference type="SUPFAM" id="SSF53474">
    <property type="entry name" value="alpha/beta-Hydrolases"/>
    <property type="match status" value="1"/>
</dbReference>
<dbReference type="InterPro" id="IPR008391">
    <property type="entry name" value="AXE1_dom"/>
</dbReference>
<proteinExistence type="predicted"/>
<dbReference type="Proteomes" id="UP000004095">
    <property type="component" value="Unassembled WGS sequence"/>
</dbReference>